<dbReference type="EMBL" id="KF483846">
    <property type="protein sequence ID" value="AHC55123.1"/>
    <property type="molecule type" value="Genomic_DNA"/>
</dbReference>
<accession>V9SDZ9</accession>
<evidence type="ECO:0000259" key="2">
    <source>
        <dbReference type="Pfam" id="PF10544"/>
    </source>
</evidence>
<dbReference type="PANTHER" id="PTHR33418">
    <property type="entry name" value="HELICASE-ASSOCIATED"/>
    <property type="match status" value="1"/>
</dbReference>
<proteinExistence type="predicted"/>
<name>V9SDZ9_9VIRU</name>
<organism evidence="3 4">
    <name type="scientific">Tunisvirus fontaine2</name>
    <dbReference type="NCBI Taxonomy" id="1421067"/>
    <lineage>
        <taxon>Viruses</taxon>
        <taxon>Varidnaviria</taxon>
        <taxon>Bamfordvirae</taxon>
        <taxon>Nucleocytoviricota</taxon>
        <taxon>Megaviricetes</taxon>
        <taxon>Pimascovirales</taxon>
        <taxon>Pimascovirales incertae sedis</taxon>
        <taxon>Marseilleviridae</taxon>
        <taxon>Losannavirus</taxon>
        <taxon>Losannavirus tunisense</taxon>
    </lineage>
</organism>
<dbReference type="InterPro" id="IPR018306">
    <property type="entry name" value="Phage_T5_Orf172_DNA-bd"/>
</dbReference>
<gene>
    <name evidence="3" type="ORF">TNS_ORF405</name>
</gene>
<evidence type="ECO:0000256" key="1">
    <source>
        <dbReference type="SAM" id="Coils"/>
    </source>
</evidence>
<dbReference type="Proteomes" id="UP000232615">
    <property type="component" value="Segment"/>
</dbReference>
<feature type="domain" description="Bacteriophage T5 Orf172 DNA-binding" evidence="2">
    <location>
        <begin position="192"/>
        <end position="271"/>
    </location>
</feature>
<feature type="coiled-coil region" evidence="1">
    <location>
        <begin position="318"/>
        <end position="345"/>
    </location>
</feature>
<protein>
    <recommendedName>
        <fullName evidence="2">Bacteriophage T5 Orf172 DNA-binding domain-containing protein</fullName>
    </recommendedName>
</protein>
<sequence>MADSKSDIKKIGECIVQGETQYNENKIRFIYEDKEKTVRLLCIDIGNVFSSPSLKRGSTDFEEFLFGKTKKKFFSVPALKRIFSNPSSSNTKKEEKKIFLEWVERIFFGDGEKKFTISADGRKVSVYIIGQHVDVFVDSNKPLSLESACCQNPELEEKLRFIVSATTKIPDSLGEASRPDPDASLKKEGKGGFVYILRDIAGEEGVYKVGKAEDLKSRKSSYSCGSSKEPVFERVFETDDCSLFEKCMHHVFSPVRRGRTEMFDAPLEALEIVGDLVRILDELKKINEEALSRPFSEKKYIDKCEKVLLERHLFKRSKERQEHHERRASEKLEKLKKVKEHVEKNGSFPNKNNNSSLAEFLKNFRYQYRQKKSLNFTKELVSFAESIPGWSWDPTEEVFDRLCTELTLWLSEHKKPLVRKLNVRLYDNLNSWKKSYRVSEKNKEHELEELVRIHESFGLAFHPNPLEDAFIQKTDELREYVKEHKKLPPAADDCPLGMWLSDVRKKFVSKGRMCPANKQILDSIHPSWCQNQNGCAWEKTLEEHVAFYALHGHFNSKDKGWLKNQRTHLKAGNPPKRDNARLVYEQRRDCLNKRLPGWDTVKPGVNSSRNCEVCLSLKNSNAETD</sequence>
<keyword evidence="1" id="KW-0175">Coiled coil</keyword>
<reference evidence="3 4" key="1">
    <citation type="journal article" date="2014" name="Arch. Virol.">
        <title>Complete genome sequence of Tunisvirus, a new member of the proposed family Marseilleviridae.</title>
        <authorList>
            <person name="Aherfi S."/>
            <person name="Boughalmi M."/>
            <person name="Pagnier I."/>
            <person name="Fournous G."/>
            <person name="La Scola B."/>
            <person name="Raoult D."/>
            <person name="Colson P."/>
        </authorList>
    </citation>
    <scope>NUCLEOTIDE SEQUENCE [LARGE SCALE GENOMIC DNA]</scope>
    <source>
        <strain evidence="3 4">U484</strain>
    </source>
</reference>
<dbReference type="Pfam" id="PF10544">
    <property type="entry name" value="T5orf172"/>
    <property type="match status" value="1"/>
</dbReference>
<evidence type="ECO:0000313" key="4">
    <source>
        <dbReference type="Proteomes" id="UP000232615"/>
    </source>
</evidence>
<keyword evidence="4" id="KW-1185">Reference proteome</keyword>
<dbReference type="PANTHER" id="PTHR33418:SF1">
    <property type="entry name" value="HELICASE-ASSOCIATED DOMAIN-CONTAINING PROTEIN"/>
    <property type="match status" value="1"/>
</dbReference>
<evidence type="ECO:0000313" key="3">
    <source>
        <dbReference type="EMBL" id="AHC55123.1"/>
    </source>
</evidence>